<accession>A0A3S0ZZZ5</accession>
<dbReference type="GO" id="GO:0005856">
    <property type="term" value="C:cytoskeleton"/>
    <property type="evidence" value="ECO:0007669"/>
    <property type="project" value="UniProtKB-SubCell"/>
</dbReference>
<evidence type="ECO:0000256" key="4">
    <source>
        <dbReference type="ARBA" id="ARBA00023054"/>
    </source>
</evidence>
<dbReference type="AlphaFoldDB" id="A0A3S0ZZZ5"/>
<dbReference type="InterPro" id="IPR007707">
    <property type="entry name" value="TACC_C"/>
</dbReference>
<dbReference type="Proteomes" id="UP000271974">
    <property type="component" value="Unassembled WGS sequence"/>
</dbReference>
<keyword evidence="5" id="KW-0206">Cytoskeleton</keyword>
<keyword evidence="4 6" id="KW-0175">Coiled coil</keyword>
<evidence type="ECO:0000256" key="6">
    <source>
        <dbReference type="SAM" id="Coils"/>
    </source>
</evidence>
<feature type="region of interest" description="Disordered" evidence="7">
    <location>
        <begin position="299"/>
        <end position="318"/>
    </location>
</feature>
<evidence type="ECO:0000256" key="2">
    <source>
        <dbReference type="ARBA" id="ARBA00009423"/>
    </source>
</evidence>
<feature type="domain" description="Transforming acidic coiled-coil-containing protein C-terminal" evidence="8">
    <location>
        <begin position="548"/>
        <end position="716"/>
    </location>
</feature>
<organism evidence="9 10">
    <name type="scientific">Elysia chlorotica</name>
    <name type="common">Eastern emerald elysia</name>
    <name type="synonym">Sea slug</name>
    <dbReference type="NCBI Taxonomy" id="188477"/>
    <lineage>
        <taxon>Eukaryota</taxon>
        <taxon>Metazoa</taxon>
        <taxon>Spiralia</taxon>
        <taxon>Lophotrochozoa</taxon>
        <taxon>Mollusca</taxon>
        <taxon>Gastropoda</taxon>
        <taxon>Heterobranchia</taxon>
        <taxon>Euthyneura</taxon>
        <taxon>Panpulmonata</taxon>
        <taxon>Sacoglossa</taxon>
        <taxon>Placobranchoidea</taxon>
        <taxon>Plakobranchidae</taxon>
        <taxon>Elysia</taxon>
    </lineage>
</organism>
<evidence type="ECO:0000256" key="7">
    <source>
        <dbReference type="SAM" id="MobiDB-lite"/>
    </source>
</evidence>
<reference evidence="9 10" key="1">
    <citation type="submission" date="2019-01" db="EMBL/GenBank/DDBJ databases">
        <title>A draft genome assembly of the solar-powered sea slug Elysia chlorotica.</title>
        <authorList>
            <person name="Cai H."/>
            <person name="Li Q."/>
            <person name="Fang X."/>
            <person name="Li J."/>
            <person name="Curtis N.E."/>
            <person name="Altenburger A."/>
            <person name="Shibata T."/>
            <person name="Feng M."/>
            <person name="Maeda T."/>
            <person name="Schwartz J.A."/>
            <person name="Shigenobu S."/>
            <person name="Lundholm N."/>
            <person name="Nishiyama T."/>
            <person name="Yang H."/>
            <person name="Hasebe M."/>
            <person name="Li S."/>
            <person name="Pierce S.K."/>
            <person name="Wang J."/>
        </authorList>
    </citation>
    <scope>NUCLEOTIDE SEQUENCE [LARGE SCALE GENOMIC DNA]</scope>
    <source>
        <strain evidence="9">EC2010</strain>
        <tissue evidence="9">Whole organism of an adult</tissue>
    </source>
</reference>
<evidence type="ECO:0000256" key="3">
    <source>
        <dbReference type="ARBA" id="ARBA00022490"/>
    </source>
</evidence>
<comment type="subcellular location">
    <subcellularLocation>
        <location evidence="1">Cytoplasm</location>
        <location evidence="1">Cytoskeleton</location>
    </subcellularLocation>
</comment>
<feature type="coiled-coil region" evidence="6">
    <location>
        <begin position="642"/>
        <end position="718"/>
    </location>
</feature>
<feature type="coiled-coil region" evidence="6">
    <location>
        <begin position="507"/>
        <end position="609"/>
    </location>
</feature>
<evidence type="ECO:0000313" key="10">
    <source>
        <dbReference type="Proteomes" id="UP000271974"/>
    </source>
</evidence>
<feature type="compositionally biased region" description="Basic and acidic residues" evidence="7">
    <location>
        <begin position="299"/>
        <end position="308"/>
    </location>
</feature>
<dbReference type="EMBL" id="RQTK01000117">
    <property type="protein sequence ID" value="RUS87217.1"/>
    <property type="molecule type" value="Genomic_DNA"/>
</dbReference>
<keyword evidence="10" id="KW-1185">Reference proteome</keyword>
<evidence type="ECO:0000256" key="5">
    <source>
        <dbReference type="ARBA" id="ARBA00023212"/>
    </source>
</evidence>
<dbReference type="Pfam" id="PF05010">
    <property type="entry name" value="TACC_C"/>
    <property type="match status" value="1"/>
</dbReference>
<name>A0A3S0ZZZ5_ELYCH</name>
<dbReference type="Gene3D" id="1.20.5.1700">
    <property type="match status" value="1"/>
</dbReference>
<comment type="similarity">
    <text evidence="2">Belongs to the TACC family.</text>
</comment>
<sequence length="720" mass="81320">MDKVDVSEALPANVEKTGEVETLDIFLPSSSEKTATVDTEVSPANLEKTEKVDTLEIVSTNLETTDKVDMLGALTTKSEETHKVELVEPLPVDFGTSDDLNVPEAIAEEEFRPATEVSLEKTNEVGVLDILPTNLEKTDKVDMGNILPKKFDKVDVLDILPTNLEKTDKVDVDILPASLEKTDKVGVDILPASLKKTDKVDVDNILPANFKKTDKVDLDILPTNLEKTDKVDMDNILPTNLEKTDKVDMSEALPSNVDTEVSPANFEKTEKVSTLENLSTNLETTDKVDMLGASTTKLEETDKHDFKEPLPVNFGTSEDLDVPEDIAEEEFRPATEVFDDPAFFDMLEKADSSKASIFYSDDIPLPVNPKRGSVLLKFDPIQLRRESGLSKTMVQESFSKSFMNESKNWSPSDNSVCLFGTPPKVSRRRMSLLSRQKARPNAVCAIQEASEVDLIFAQGDSNDILKDNLFPMDSDQLVEIPTYSESQVKQMKTQMSMEFQELVLKKDREFQTKLKEQEEEHKRLLEEEKSKRVEEVATATAQCAEEKSKRAAAEEEYKKKIAEINAIFSKCTDLASKLATEKEALELQLQESEKRVKQLEQDTKNRTEELKSWEEFFDSLYHRYEKLKEQLFKAAQNDKVLKEMLKEEQEQHKSEVDSERKMNATLKAKIEELTSSEAKLNAELKKNNIKIQCLESTIEQKKNENKELTELCDTLISKAS</sequence>
<proteinExistence type="inferred from homology"/>
<comment type="caution">
    <text evidence="9">The sequence shown here is derived from an EMBL/GenBank/DDBJ whole genome shotgun (WGS) entry which is preliminary data.</text>
</comment>
<protein>
    <recommendedName>
        <fullName evidence="8">Transforming acidic coiled-coil-containing protein C-terminal domain-containing protein</fullName>
    </recommendedName>
</protein>
<evidence type="ECO:0000256" key="1">
    <source>
        <dbReference type="ARBA" id="ARBA00004245"/>
    </source>
</evidence>
<gene>
    <name evidence="9" type="ORF">EGW08_005057</name>
</gene>
<evidence type="ECO:0000259" key="8">
    <source>
        <dbReference type="Pfam" id="PF05010"/>
    </source>
</evidence>
<keyword evidence="3" id="KW-0963">Cytoplasm</keyword>
<dbReference type="OrthoDB" id="10255048at2759"/>
<evidence type="ECO:0000313" key="9">
    <source>
        <dbReference type="EMBL" id="RUS87217.1"/>
    </source>
</evidence>